<proteinExistence type="predicted"/>
<dbReference type="OrthoDB" id="849076at2"/>
<evidence type="ECO:0000259" key="2">
    <source>
        <dbReference type="Pfam" id="PF13229"/>
    </source>
</evidence>
<keyword evidence="1" id="KW-0677">Repeat</keyword>
<evidence type="ECO:0000256" key="1">
    <source>
        <dbReference type="ARBA" id="ARBA00022737"/>
    </source>
</evidence>
<dbReference type="SMART" id="SM00710">
    <property type="entry name" value="PbH1"/>
    <property type="match status" value="7"/>
</dbReference>
<dbReference type="InterPro" id="IPR011050">
    <property type="entry name" value="Pectin_lyase_fold/virulence"/>
</dbReference>
<reference evidence="3 4" key="1">
    <citation type="submission" date="2017-12" db="EMBL/GenBank/DDBJ databases">
        <title>The draft genome sequence of Brumimicrobium saltpan LHR20.</title>
        <authorList>
            <person name="Do Z.-J."/>
            <person name="Luo H.-R."/>
        </authorList>
    </citation>
    <scope>NUCLEOTIDE SEQUENCE [LARGE SCALE GENOMIC DNA]</scope>
    <source>
        <strain evidence="3 4">LHR20</strain>
    </source>
</reference>
<comment type="caution">
    <text evidence="3">The sequence shown here is derived from an EMBL/GenBank/DDBJ whole genome shotgun (WGS) entry which is preliminary data.</text>
</comment>
<evidence type="ECO:0000313" key="4">
    <source>
        <dbReference type="Proteomes" id="UP000236654"/>
    </source>
</evidence>
<dbReference type="Proteomes" id="UP000236654">
    <property type="component" value="Unassembled WGS sequence"/>
</dbReference>
<gene>
    <name evidence="3" type="ORF">CW751_02025</name>
</gene>
<dbReference type="PANTHER" id="PTHR22990">
    <property type="entry name" value="F-BOX ONLY PROTEIN"/>
    <property type="match status" value="1"/>
</dbReference>
<dbReference type="PROSITE" id="PS51257">
    <property type="entry name" value="PROKAR_LIPOPROTEIN"/>
    <property type="match status" value="1"/>
</dbReference>
<feature type="domain" description="Right handed beta helix" evidence="2">
    <location>
        <begin position="99"/>
        <end position="267"/>
    </location>
</feature>
<keyword evidence="4" id="KW-1185">Reference proteome</keyword>
<protein>
    <recommendedName>
        <fullName evidence="2">Right handed beta helix domain-containing protein</fullName>
    </recommendedName>
</protein>
<dbReference type="EMBL" id="PJNI01000001">
    <property type="protein sequence ID" value="PKR82139.1"/>
    <property type="molecule type" value="Genomic_DNA"/>
</dbReference>
<organism evidence="3 4">
    <name type="scientific">Brumimicrobium salinarum</name>
    <dbReference type="NCBI Taxonomy" id="2058658"/>
    <lineage>
        <taxon>Bacteria</taxon>
        <taxon>Pseudomonadati</taxon>
        <taxon>Bacteroidota</taxon>
        <taxon>Flavobacteriia</taxon>
        <taxon>Flavobacteriales</taxon>
        <taxon>Crocinitomicaceae</taxon>
        <taxon>Brumimicrobium</taxon>
    </lineage>
</organism>
<dbReference type="SUPFAM" id="SSF51126">
    <property type="entry name" value="Pectin lyase-like"/>
    <property type="match status" value="1"/>
</dbReference>
<dbReference type="InterPro" id="IPR039448">
    <property type="entry name" value="Beta_helix"/>
</dbReference>
<dbReference type="InterPro" id="IPR006626">
    <property type="entry name" value="PbH1"/>
</dbReference>
<dbReference type="InterPro" id="IPR012334">
    <property type="entry name" value="Pectin_lyas_fold"/>
</dbReference>
<dbReference type="AlphaFoldDB" id="A0A2I0R6F6"/>
<dbReference type="InterPro" id="IPR051550">
    <property type="entry name" value="SCF-Subunits/Alg-Epimerases"/>
</dbReference>
<dbReference type="PANTHER" id="PTHR22990:SF15">
    <property type="entry name" value="F-BOX ONLY PROTEIN 10"/>
    <property type="match status" value="1"/>
</dbReference>
<sequence>MNRYILYTLLFLGLMSFSSCKKKKVIKDLPSGVIENMTFKETVLIDGHGYDGTIIRNCVFEDISGDGLQIRDVNNLIIEDCIFRNIEEDAIRFRNSGSSDGVQILNNQIYNIKENGILAPEGHVNTVIKNNIIHNVATSNISSQFGSPHHGIYFQGFNVKIEQNTIYDVINDNGNGISIRTYGTIVRNKLYRAKDHGISYFSDHPGDAKQLLIENNVIFDNGKRGIHLASNGETANHIGSALVRFNTIVSNTESTIGINDDLSNVTVDLLANILIRTDGGSTYIYANVPFNQEKNITSNGNLGFVDFSNRNLRLTNASSAINYAVGLTDFPSIDFDGNTRTIGSLDAGAFENQ</sequence>
<dbReference type="RefSeq" id="WP_101333284.1">
    <property type="nucleotide sequence ID" value="NZ_PJNI01000001.1"/>
</dbReference>
<accession>A0A2I0R6F6</accession>
<evidence type="ECO:0000313" key="3">
    <source>
        <dbReference type="EMBL" id="PKR82139.1"/>
    </source>
</evidence>
<dbReference type="Pfam" id="PF13229">
    <property type="entry name" value="Beta_helix"/>
    <property type="match status" value="1"/>
</dbReference>
<dbReference type="Gene3D" id="2.160.20.10">
    <property type="entry name" value="Single-stranded right-handed beta-helix, Pectin lyase-like"/>
    <property type="match status" value="1"/>
</dbReference>
<name>A0A2I0R6F6_9FLAO</name>